<dbReference type="PROSITE" id="PS50835">
    <property type="entry name" value="IG_LIKE"/>
    <property type="match status" value="2"/>
</dbReference>
<dbReference type="SMART" id="SM00408">
    <property type="entry name" value="IGc2"/>
    <property type="match status" value="1"/>
</dbReference>
<organism evidence="6 7">
    <name type="scientific">Acipenser ruthenus</name>
    <name type="common">Sterlet sturgeon</name>
    <dbReference type="NCBI Taxonomy" id="7906"/>
    <lineage>
        <taxon>Eukaryota</taxon>
        <taxon>Metazoa</taxon>
        <taxon>Chordata</taxon>
        <taxon>Craniata</taxon>
        <taxon>Vertebrata</taxon>
        <taxon>Euteleostomi</taxon>
        <taxon>Actinopterygii</taxon>
        <taxon>Chondrostei</taxon>
        <taxon>Acipenseriformes</taxon>
        <taxon>Acipenseridae</taxon>
        <taxon>Acipenser</taxon>
    </lineage>
</organism>
<dbReference type="PANTHER" id="PTHR12231">
    <property type="entry name" value="CTX-RELATED TYPE I TRANSMEMBRANE PROTEIN"/>
    <property type="match status" value="1"/>
</dbReference>
<keyword evidence="7" id="KW-1185">Reference proteome</keyword>
<dbReference type="EMBL" id="SCEB01214500">
    <property type="protein sequence ID" value="RXM34999.1"/>
    <property type="molecule type" value="Genomic_DNA"/>
</dbReference>
<evidence type="ECO:0000313" key="6">
    <source>
        <dbReference type="EMBL" id="RXM34999.1"/>
    </source>
</evidence>
<dbReference type="Pfam" id="PF07679">
    <property type="entry name" value="I-set"/>
    <property type="match status" value="1"/>
</dbReference>
<dbReference type="GO" id="GO:0043005">
    <property type="term" value="C:neuron projection"/>
    <property type="evidence" value="ECO:0007669"/>
    <property type="project" value="TreeGrafter"/>
</dbReference>
<dbReference type="Gene3D" id="2.60.40.10">
    <property type="entry name" value="Immunoglobulins"/>
    <property type="match status" value="2"/>
</dbReference>
<evidence type="ECO:0000313" key="7">
    <source>
        <dbReference type="Proteomes" id="UP000289886"/>
    </source>
</evidence>
<evidence type="ECO:0000256" key="4">
    <source>
        <dbReference type="ARBA" id="ARBA00023319"/>
    </source>
</evidence>
<dbReference type="InterPro" id="IPR013783">
    <property type="entry name" value="Ig-like_fold"/>
</dbReference>
<evidence type="ECO:0000259" key="5">
    <source>
        <dbReference type="PROSITE" id="PS50835"/>
    </source>
</evidence>
<accession>A0A444UIK9</accession>
<dbReference type="InterPro" id="IPR036179">
    <property type="entry name" value="Ig-like_dom_sf"/>
</dbReference>
<dbReference type="SUPFAM" id="SSF48726">
    <property type="entry name" value="Immunoglobulin"/>
    <property type="match status" value="2"/>
</dbReference>
<dbReference type="PANTHER" id="PTHR12231:SF257">
    <property type="entry name" value="NEURAL CELL ADHESION MOLECULE L1-LIKE PROTEIN"/>
    <property type="match status" value="1"/>
</dbReference>
<comment type="caution">
    <text evidence="6">The sequence shown here is derived from an EMBL/GenBank/DDBJ whole genome shotgun (WGS) entry which is preliminary data.</text>
</comment>
<dbReference type="SUPFAM" id="SSF55729">
    <property type="entry name" value="Acyl-CoA N-acyltransferases (Nat)"/>
    <property type="match status" value="1"/>
</dbReference>
<reference evidence="6 7" key="1">
    <citation type="submission" date="2019-01" db="EMBL/GenBank/DDBJ databases">
        <title>Draft Genome and Complete Hox-Cluster Characterization of the Sterlet Sturgeon (Acipenser ruthenus).</title>
        <authorList>
            <person name="Wei Q."/>
        </authorList>
    </citation>
    <scope>NUCLEOTIDE SEQUENCE [LARGE SCALE GENOMIC DNA]</scope>
    <source>
        <strain evidence="6">WHYD16114868_AA</strain>
        <tissue evidence="6">Blood</tissue>
    </source>
</reference>
<dbReference type="AlphaFoldDB" id="A0A444UIK9"/>
<keyword evidence="3" id="KW-1015">Disulfide bond</keyword>
<dbReference type="Proteomes" id="UP000289886">
    <property type="component" value="Unassembled WGS sequence"/>
</dbReference>
<feature type="domain" description="Ig-like" evidence="5">
    <location>
        <begin position="47"/>
        <end position="105"/>
    </location>
</feature>
<dbReference type="Gene3D" id="3.40.630.30">
    <property type="match status" value="1"/>
</dbReference>
<evidence type="ECO:0000256" key="2">
    <source>
        <dbReference type="ARBA" id="ARBA00022737"/>
    </source>
</evidence>
<keyword evidence="1" id="KW-0732">Signal</keyword>
<proteinExistence type="predicted"/>
<dbReference type="InterPro" id="IPR007110">
    <property type="entry name" value="Ig-like_dom"/>
</dbReference>
<keyword evidence="2" id="KW-0677">Repeat</keyword>
<dbReference type="InterPro" id="IPR013098">
    <property type="entry name" value="Ig_I-set"/>
</dbReference>
<dbReference type="InterPro" id="IPR016181">
    <property type="entry name" value="Acyl_CoA_acyltransferase"/>
</dbReference>
<evidence type="ECO:0000256" key="3">
    <source>
        <dbReference type="ARBA" id="ARBA00023157"/>
    </source>
</evidence>
<gene>
    <name evidence="6" type="ORF">EOD39_13504</name>
</gene>
<dbReference type="InterPro" id="IPR051170">
    <property type="entry name" value="Neural/epithelial_adhesion"/>
</dbReference>
<dbReference type="InterPro" id="IPR003598">
    <property type="entry name" value="Ig_sub2"/>
</dbReference>
<name>A0A444UIK9_ACIRT</name>
<protein>
    <submittedName>
        <fullName evidence="6">Neural cell adhesion molecule L1</fullName>
    </submittedName>
</protein>
<evidence type="ECO:0000256" key="1">
    <source>
        <dbReference type="ARBA" id="ARBA00022729"/>
    </source>
</evidence>
<sequence length="255" mass="28334">MNIRNARAVKRSHRRLGLAQKLMDQASRAMMENFNAKYVSLHVRKSPTPEIVWVRREGVMPEGRASLENFNKLLRIENITESDDGEYQCTVSNQGGRERHIYIVSVEDTDSDLRHSVKGSSLILHNVQSRDTSVFQCEANNTHGTILANAYVYVISESVCLSVCISVRLSVCLYVSICVSLSLCLIPSSLSPILSLSHTLCVILSCFLSLSLSLSLSGLPAQILSPDNQLYIVAEDQAAFLDCRTFGVPRPDVTW</sequence>
<keyword evidence="4" id="KW-0393">Immunoglobulin domain</keyword>
<feature type="domain" description="Ig-like" evidence="5">
    <location>
        <begin position="220"/>
        <end position="255"/>
    </location>
</feature>